<gene>
    <name evidence="1" type="ORF">CCMSSC00406_0000915</name>
</gene>
<organism evidence="1 2">
    <name type="scientific">Pleurotus cornucopiae</name>
    <name type="common">Cornucopia mushroom</name>
    <dbReference type="NCBI Taxonomy" id="5321"/>
    <lineage>
        <taxon>Eukaryota</taxon>
        <taxon>Fungi</taxon>
        <taxon>Dikarya</taxon>
        <taxon>Basidiomycota</taxon>
        <taxon>Agaricomycotina</taxon>
        <taxon>Agaricomycetes</taxon>
        <taxon>Agaricomycetidae</taxon>
        <taxon>Agaricales</taxon>
        <taxon>Pleurotineae</taxon>
        <taxon>Pleurotaceae</taxon>
        <taxon>Pleurotus</taxon>
    </lineage>
</organism>
<dbReference type="Proteomes" id="UP000824881">
    <property type="component" value="Unassembled WGS sequence"/>
</dbReference>
<sequence length="844" mass="93051">MKSFAPLTFLLLVAGSFAKPLPAGKPKPVSSKVFSELQLYAKYSAVAYRDQQECIKPLNNTAVARYDKKSTQAILVRDDKRKEFVLAFRGTEPTKGDGDCSIDAQICKTPLAIPGVTGSDLQVHTGFQKAWKYVNADVILSLKKELKSKPTFALVVTGHSLGGAIAALASLEIKTAFPKLNLRLFSYDQEIDPVSFMPPLLLGYRHFPNEYWQFKEPASSQNVVMCQYGEDKDETTDKDCNNTPGVSLYLSVTGNNRLLKPTNVYHELKWALYHISQHYDLPVDAGLTEEGLVDAYIKRQTPIAQDGILANIGPNGSRCGGAKSGTVIASPSTHDPDYMYTWTRDAALVVKLLVDQYTHNQDVSLKGIIDEYAAAQAALQKVRTPSGGMLTGGLGEPKYNIDHTAFTEPWGRPQHDGPALRATTLLSYAKTLLKQSDRESVQQSLWPVLEKDLDYVVKYWNRTGFDLWEEVSSSSFFTTAVQHRALREGAALARNLNKTEIAQIYSAQADNTLCFLQSYWNADIYYVVSNTGGGRSGKDANSILASIHTFDPTAGCDAATFQPCSDKALATLYACIDAFRGLYQINRGTAYSDAVAVGRYPEDVYMGGHPWYLTTAAVAEQLYDALYVWKSQGYIEITRISLSFFRVVSPRIRPGTYTSARLEYHELLAEVKKFADGFIAVNAKYTPWDGSLAEQYHRDNGQPLSARDLTWSYAASITAFNARAGALVPGGWGAKGLVVPSVCEPNPPRLVSVTFSVHAETQPGEAIFVTGSSEALSHWSTDNAIKLSADRYPIWSGSLDVPVESALEYKYIRKADTGAVSWEQGSNRFLETSTKSTNVSDEWR</sequence>
<name>A0ACB7JCA9_PLECO</name>
<evidence type="ECO:0000313" key="1">
    <source>
        <dbReference type="EMBL" id="KAG9227439.1"/>
    </source>
</evidence>
<accession>A0ACB7JCA9</accession>
<evidence type="ECO:0000313" key="2">
    <source>
        <dbReference type="Proteomes" id="UP000824881"/>
    </source>
</evidence>
<dbReference type="EMBL" id="WQMT02000001">
    <property type="protein sequence ID" value="KAG9227439.1"/>
    <property type="molecule type" value="Genomic_DNA"/>
</dbReference>
<keyword evidence="2" id="KW-1185">Reference proteome</keyword>
<protein>
    <submittedName>
        <fullName evidence="1">Uncharacterized protein</fullName>
    </submittedName>
</protein>
<comment type="caution">
    <text evidence="1">The sequence shown here is derived from an EMBL/GenBank/DDBJ whole genome shotgun (WGS) entry which is preliminary data.</text>
</comment>
<proteinExistence type="predicted"/>
<reference evidence="1 2" key="1">
    <citation type="journal article" date="2021" name="Appl. Environ. Microbiol.">
        <title>Genetic linkage and physical mapping for an oyster mushroom Pleurotus cornucopiae and QTL analysis for the trait cap color.</title>
        <authorList>
            <person name="Zhang Y."/>
            <person name="Gao W."/>
            <person name="Sonnenberg A."/>
            <person name="Chen Q."/>
            <person name="Zhang J."/>
            <person name="Huang C."/>
        </authorList>
    </citation>
    <scope>NUCLEOTIDE SEQUENCE [LARGE SCALE GENOMIC DNA]</scope>
    <source>
        <strain evidence="1">CCMSSC00406</strain>
    </source>
</reference>